<dbReference type="GO" id="GO:0046464">
    <property type="term" value="P:acylglycerol catabolic process"/>
    <property type="evidence" value="ECO:0007669"/>
    <property type="project" value="TreeGrafter"/>
</dbReference>
<dbReference type="PANTHER" id="PTHR43798:SF33">
    <property type="entry name" value="HYDROLASE, PUTATIVE (AFU_ORTHOLOGUE AFUA_2G14860)-RELATED"/>
    <property type="match status" value="1"/>
</dbReference>
<evidence type="ECO:0000259" key="1">
    <source>
        <dbReference type="Pfam" id="PF00561"/>
    </source>
</evidence>
<sequence>MDSFQKKIITTSRFAFSYYVSESRPHRPTLLLQHGFPDDARLWNGIASKLGQYRLIVPDLLGYSGTSKPTDPAAYSFRGLAQDLIEILDAEGIKKVISVGHDWGSMVAQRLYAYHPDRVEGLVLLNLGYMLPSAVPFDLQSANALFEKNFGYPIFAYWEFFTSDEAPALLRANAGRLYDGLHGAPRDWMKELFCVRGNMRKWLLSENWNVEVRPYAQDPNLRQAFVERFQRDGFEGPLCYYLAMVNNVQYEAEKGIPKDDLVVRVPTLYIICTQDSVCRPEASAPAKHGGFLPDIEEVTIDCAHWSPLERPDEIAEAIKSFLERRFAL</sequence>
<dbReference type="Pfam" id="PF00561">
    <property type="entry name" value="Abhydrolase_1"/>
    <property type="match status" value="1"/>
</dbReference>
<reference evidence="2 3" key="1">
    <citation type="submission" date="2018-06" db="EMBL/GenBank/DDBJ databases">
        <title>Complete Genomes of Monosporascus.</title>
        <authorList>
            <person name="Robinson A.J."/>
            <person name="Natvig D.O."/>
        </authorList>
    </citation>
    <scope>NUCLEOTIDE SEQUENCE [LARGE SCALE GENOMIC DNA]</scope>
    <source>
        <strain evidence="2 3">CBS 110550</strain>
    </source>
</reference>
<dbReference type="STRING" id="155417.A0A4Q4THS3"/>
<protein>
    <recommendedName>
        <fullName evidence="1">AB hydrolase-1 domain-containing protein</fullName>
    </recommendedName>
</protein>
<dbReference type="InterPro" id="IPR050266">
    <property type="entry name" value="AB_hydrolase_sf"/>
</dbReference>
<evidence type="ECO:0000313" key="3">
    <source>
        <dbReference type="Proteomes" id="UP000293360"/>
    </source>
</evidence>
<dbReference type="AlphaFoldDB" id="A0A4Q4THS3"/>
<dbReference type="EMBL" id="QJNU01000182">
    <property type="protein sequence ID" value="RYP05077.1"/>
    <property type="molecule type" value="Genomic_DNA"/>
</dbReference>
<dbReference type="GO" id="GO:0047372">
    <property type="term" value="F:monoacylglycerol lipase activity"/>
    <property type="evidence" value="ECO:0007669"/>
    <property type="project" value="TreeGrafter"/>
</dbReference>
<dbReference type="OrthoDB" id="408373at2759"/>
<gene>
    <name evidence="2" type="ORF">DL764_004038</name>
</gene>
<organism evidence="2 3">
    <name type="scientific">Monosporascus ibericus</name>
    <dbReference type="NCBI Taxonomy" id="155417"/>
    <lineage>
        <taxon>Eukaryota</taxon>
        <taxon>Fungi</taxon>
        <taxon>Dikarya</taxon>
        <taxon>Ascomycota</taxon>
        <taxon>Pezizomycotina</taxon>
        <taxon>Sordariomycetes</taxon>
        <taxon>Xylariomycetidae</taxon>
        <taxon>Xylariales</taxon>
        <taxon>Xylariales incertae sedis</taxon>
        <taxon>Monosporascus</taxon>
    </lineage>
</organism>
<dbReference type="InterPro" id="IPR000639">
    <property type="entry name" value="Epox_hydrolase-like"/>
</dbReference>
<evidence type="ECO:0000313" key="2">
    <source>
        <dbReference type="EMBL" id="RYP05077.1"/>
    </source>
</evidence>
<dbReference type="Proteomes" id="UP000293360">
    <property type="component" value="Unassembled WGS sequence"/>
</dbReference>
<feature type="domain" description="AB hydrolase-1" evidence="1">
    <location>
        <begin position="28"/>
        <end position="311"/>
    </location>
</feature>
<dbReference type="PRINTS" id="PR00412">
    <property type="entry name" value="EPOXHYDRLASE"/>
</dbReference>
<name>A0A4Q4THS3_9PEZI</name>
<dbReference type="Gene3D" id="3.40.50.1820">
    <property type="entry name" value="alpha/beta hydrolase"/>
    <property type="match status" value="1"/>
</dbReference>
<dbReference type="GO" id="GO:0016020">
    <property type="term" value="C:membrane"/>
    <property type="evidence" value="ECO:0007669"/>
    <property type="project" value="TreeGrafter"/>
</dbReference>
<keyword evidence="3" id="KW-1185">Reference proteome</keyword>
<dbReference type="InterPro" id="IPR029058">
    <property type="entry name" value="AB_hydrolase_fold"/>
</dbReference>
<proteinExistence type="predicted"/>
<dbReference type="SUPFAM" id="SSF53474">
    <property type="entry name" value="alpha/beta-Hydrolases"/>
    <property type="match status" value="1"/>
</dbReference>
<dbReference type="InterPro" id="IPR000073">
    <property type="entry name" value="AB_hydrolase_1"/>
</dbReference>
<comment type="caution">
    <text evidence="2">The sequence shown here is derived from an EMBL/GenBank/DDBJ whole genome shotgun (WGS) entry which is preliminary data.</text>
</comment>
<accession>A0A4Q4THS3</accession>
<dbReference type="PANTHER" id="PTHR43798">
    <property type="entry name" value="MONOACYLGLYCEROL LIPASE"/>
    <property type="match status" value="1"/>
</dbReference>
<dbReference type="PRINTS" id="PR00111">
    <property type="entry name" value="ABHYDROLASE"/>
</dbReference>